<dbReference type="AlphaFoldDB" id="A0AAV4RI53"/>
<protein>
    <submittedName>
        <fullName evidence="2">Uncharacterized protein</fullName>
    </submittedName>
</protein>
<dbReference type="Proteomes" id="UP001054837">
    <property type="component" value="Unassembled WGS sequence"/>
</dbReference>
<sequence length="411" mass="46582">MKNSSEFDPSQSYISMLSERNKNQEYSNMDLGKIESAKEKQNTHGNSTYDYKNDLSEINFPNGINSFHGKIRDDENMLQNSTNETSKESVKIISNIDLIFGGIDKDSENDNFSLKDKNNKNMFENTNEIIFSMQNNESFTENLIDNDKASQNSDKKSIPKNSDSLSAVKKDDNFINDNFLNFFIPGENTNEKDEKIVQSLPNDNVLMSENPAKSSANGNDLEIFGNILLSSNNQIMENPFEGDSRNIFTDQLQSHNAPVLNNFNDEIEYESSRNRSTLINDVNENGKGDTNEALNDTASTHLSENSNMESLADLFDGEELPQRPPEALTSSRMSPCCKYASKVLGIFNSKKNKSFSDNTKRCFCAHCPRYFNLLSKNHASTINKEGKKSERLSPSTYWTRALWLTLQCMKF</sequence>
<evidence type="ECO:0000256" key="1">
    <source>
        <dbReference type="SAM" id="MobiDB-lite"/>
    </source>
</evidence>
<keyword evidence="3" id="KW-1185">Reference proteome</keyword>
<feature type="region of interest" description="Disordered" evidence="1">
    <location>
        <begin position="1"/>
        <end position="28"/>
    </location>
</feature>
<dbReference type="EMBL" id="BPLQ01006193">
    <property type="protein sequence ID" value="GIY20611.1"/>
    <property type="molecule type" value="Genomic_DNA"/>
</dbReference>
<comment type="caution">
    <text evidence="2">The sequence shown here is derived from an EMBL/GenBank/DDBJ whole genome shotgun (WGS) entry which is preliminary data.</text>
</comment>
<evidence type="ECO:0000313" key="2">
    <source>
        <dbReference type="EMBL" id="GIY20611.1"/>
    </source>
</evidence>
<accession>A0AAV4RI53</accession>
<evidence type="ECO:0000313" key="3">
    <source>
        <dbReference type="Proteomes" id="UP001054837"/>
    </source>
</evidence>
<reference evidence="2 3" key="1">
    <citation type="submission" date="2021-06" db="EMBL/GenBank/DDBJ databases">
        <title>Caerostris darwini draft genome.</title>
        <authorList>
            <person name="Kono N."/>
            <person name="Arakawa K."/>
        </authorList>
    </citation>
    <scope>NUCLEOTIDE SEQUENCE [LARGE SCALE GENOMIC DNA]</scope>
</reference>
<gene>
    <name evidence="2" type="primary">AVEN_179445_1</name>
    <name evidence="2" type="ORF">CDAR_554991</name>
</gene>
<feature type="compositionally biased region" description="Polar residues" evidence="1">
    <location>
        <begin position="1"/>
        <end position="15"/>
    </location>
</feature>
<organism evidence="2 3">
    <name type="scientific">Caerostris darwini</name>
    <dbReference type="NCBI Taxonomy" id="1538125"/>
    <lineage>
        <taxon>Eukaryota</taxon>
        <taxon>Metazoa</taxon>
        <taxon>Ecdysozoa</taxon>
        <taxon>Arthropoda</taxon>
        <taxon>Chelicerata</taxon>
        <taxon>Arachnida</taxon>
        <taxon>Araneae</taxon>
        <taxon>Araneomorphae</taxon>
        <taxon>Entelegynae</taxon>
        <taxon>Araneoidea</taxon>
        <taxon>Araneidae</taxon>
        <taxon>Caerostris</taxon>
    </lineage>
</organism>
<proteinExistence type="predicted"/>
<name>A0AAV4RI53_9ARAC</name>